<dbReference type="GO" id="GO:0006231">
    <property type="term" value="P:dTMP biosynthetic process"/>
    <property type="evidence" value="ECO:0007669"/>
    <property type="project" value="TreeGrafter"/>
</dbReference>
<dbReference type="Gene3D" id="3.40.430.10">
    <property type="entry name" value="Dihydrofolate Reductase, subunit A"/>
    <property type="match status" value="1"/>
</dbReference>
<evidence type="ECO:0000259" key="3">
    <source>
        <dbReference type="PROSITE" id="PS51330"/>
    </source>
</evidence>
<keyword evidence="2" id="KW-0808">Transferase</keyword>
<dbReference type="GO" id="GO:0046654">
    <property type="term" value="P:tetrahydrofolate biosynthetic process"/>
    <property type="evidence" value="ECO:0007669"/>
    <property type="project" value="InterPro"/>
</dbReference>
<dbReference type="PANTHER" id="PTHR11548">
    <property type="entry name" value="THYMIDYLATE SYNTHASE 1"/>
    <property type="match status" value="1"/>
</dbReference>
<dbReference type="InterPro" id="IPR023451">
    <property type="entry name" value="Thymidate_synth/dCMP_Mease_dom"/>
</dbReference>
<dbReference type="GO" id="GO:0005739">
    <property type="term" value="C:mitochondrion"/>
    <property type="evidence" value="ECO:0007669"/>
    <property type="project" value="TreeGrafter"/>
</dbReference>
<feature type="non-terminal residue" evidence="4">
    <location>
        <position position="268"/>
    </location>
</feature>
<dbReference type="GO" id="GO:0004146">
    <property type="term" value="F:dihydrofolate reductase activity"/>
    <property type="evidence" value="ECO:0007669"/>
    <property type="project" value="InterPro"/>
</dbReference>
<evidence type="ECO:0000313" key="4">
    <source>
        <dbReference type="EMBL" id="AAM75812.1"/>
    </source>
</evidence>
<dbReference type="PANTHER" id="PTHR11548:SF2">
    <property type="entry name" value="THYMIDYLATE SYNTHASE"/>
    <property type="match status" value="1"/>
</dbReference>
<sequence length="268" mass="30537">VMGRKTWESIPRQRRPLSNRINVVVSSSIDNELSSANILTAKSLNDALSSLFDHVDQHNINVGKIFVIGGERLFKEALASTACESIYLTEIRSPELRDFDVFFPAIPANEYALTERGCWKKSGDYLSYRFCEFRRIADDRFVEVNPQVGNVEEMQYLNAIRDILDNGVDRSDRTGTGTLSKFGLHMRFSLRDNTLPLITTKKVFWRGVVEELLWFVRGFTDSKLLSAKGVHIWDGNGSREYLDSRGLFHNEEGDLGPVYGFQWSHFGA</sequence>
<dbReference type="SUPFAM" id="SSF55831">
    <property type="entry name" value="Thymidylate synthase/dCMP hydroxymethylase"/>
    <property type="match status" value="1"/>
</dbReference>
<gene>
    <name evidence="4" type="primary">DHFR-TS</name>
</gene>
<dbReference type="InterPro" id="IPR001796">
    <property type="entry name" value="DHFR_dom"/>
</dbReference>
<dbReference type="Pfam" id="PF00186">
    <property type="entry name" value="DHFR_1"/>
    <property type="match status" value="1"/>
</dbReference>
<feature type="domain" description="DHFR" evidence="3">
    <location>
        <begin position="1"/>
        <end position="135"/>
    </location>
</feature>
<dbReference type="Gene3D" id="3.30.572.10">
    <property type="entry name" value="Thymidylate synthase/dCMP hydroxymethylase domain"/>
    <property type="match status" value="1"/>
</dbReference>
<dbReference type="InterPro" id="IPR045097">
    <property type="entry name" value="Thymidate_synth/dCMP_Mease"/>
</dbReference>
<proteinExistence type="predicted"/>
<evidence type="ECO:0000256" key="2">
    <source>
        <dbReference type="ARBA" id="ARBA00022679"/>
    </source>
</evidence>
<evidence type="ECO:0000256" key="1">
    <source>
        <dbReference type="ARBA" id="ARBA00022603"/>
    </source>
</evidence>
<dbReference type="GO" id="GO:0004799">
    <property type="term" value="F:thymidylate synthase activity"/>
    <property type="evidence" value="ECO:0007669"/>
    <property type="project" value="TreeGrafter"/>
</dbReference>
<dbReference type="AlphaFoldDB" id="Q8LL90"/>
<dbReference type="Pfam" id="PF00303">
    <property type="entry name" value="Thymidylat_synt"/>
    <property type="match status" value="1"/>
</dbReference>
<dbReference type="GO" id="GO:0032259">
    <property type="term" value="P:methylation"/>
    <property type="evidence" value="ECO:0007669"/>
    <property type="project" value="UniProtKB-KW"/>
</dbReference>
<name>Q8LL90_9STRA</name>
<dbReference type="CDD" id="cd00209">
    <property type="entry name" value="DHFR"/>
    <property type="match status" value="1"/>
</dbReference>
<dbReference type="GO" id="GO:0005829">
    <property type="term" value="C:cytosol"/>
    <property type="evidence" value="ECO:0007669"/>
    <property type="project" value="TreeGrafter"/>
</dbReference>
<dbReference type="EMBL" id="AF450269">
    <property type="protein sequence ID" value="AAM75812.1"/>
    <property type="molecule type" value="Genomic_DNA"/>
</dbReference>
<dbReference type="PROSITE" id="PS51330">
    <property type="entry name" value="DHFR_2"/>
    <property type="match status" value="1"/>
</dbReference>
<dbReference type="InterPro" id="IPR024072">
    <property type="entry name" value="DHFR-like_dom_sf"/>
</dbReference>
<reference evidence="4" key="1">
    <citation type="journal article" date="2002" name="Science">
        <title>Rooting the eukaryote tree by using a derived gene fusion.</title>
        <authorList>
            <person name="Stechmann A."/>
            <person name="Cavalier-Smith T."/>
        </authorList>
    </citation>
    <scope>NUCLEOTIDE SEQUENCE</scope>
</reference>
<keyword evidence="1" id="KW-0489">Methyltransferase</keyword>
<dbReference type="SUPFAM" id="SSF53597">
    <property type="entry name" value="Dihydrofolate reductase-like"/>
    <property type="match status" value="1"/>
</dbReference>
<protein>
    <submittedName>
        <fullName evidence="4">Bifunctional dihydrofolate reductase-thymidylate synthase</fullName>
    </submittedName>
</protein>
<dbReference type="InterPro" id="IPR036926">
    <property type="entry name" value="Thymidate_synth/dCMP_Mease_sf"/>
</dbReference>
<accession>Q8LL90</accession>
<feature type="non-terminal residue" evidence="4">
    <location>
        <position position="1"/>
    </location>
</feature>
<organism evidence="4">
    <name type="scientific">cf. 'Cafeteria' marsupialis 'Wood's Hole'</name>
    <dbReference type="NCBI Taxonomy" id="193544"/>
    <lineage>
        <taxon>Eukaryota</taxon>
        <taxon>Sar</taxon>
        <taxon>Stramenopiles</taxon>
    </lineage>
</organism>